<dbReference type="GO" id="GO:1905039">
    <property type="term" value="P:carboxylic acid transmembrane transport"/>
    <property type="evidence" value="ECO:0007669"/>
    <property type="project" value="UniProtKB-ARBA"/>
</dbReference>
<comment type="subcellular location">
    <subcellularLocation>
        <location evidence="1">Membrane</location>
        <topology evidence="1">Multi-pass membrane protein</topology>
    </subcellularLocation>
</comment>
<evidence type="ECO:0000256" key="2">
    <source>
        <dbReference type="ARBA" id="ARBA00006772"/>
    </source>
</evidence>
<evidence type="ECO:0000256" key="3">
    <source>
        <dbReference type="ARBA" id="ARBA00020150"/>
    </source>
</evidence>
<keyword evidence="4 9" id="KW-0812">Transmembrane</keyword>
<dbReference type="PANTHER" id="PTHR10283:SF82">
    <property type="entry name" value="SOLUTE CARRIER FAMILY 13 MEMBER 2"/>
    <property type="match status" value="1"/>
</dbReference>
<feature type="transmembrane region" description="Helical" evidence="9">
    <location>
        <begin position="450"/>
        <end position="473"/>
    </location>
</feature>
<keyword evidence="5" id="KW-0813">Transport</keyword>
<evidence type="ECO:0000256" key="9">
    <source>
        <dbReference type="SAM" id="Phobius"/>
    </source>
</evidence>
<keyword evidence="7 9" id="KW-0472">Membrane</keyword>
<feature type="transmembrane region" description="Helical" evidence="9">
    <location>
        <begin position="134"/>
        <end position="167"/>
    </location>
</feature>
<evidence type="ECO:0000256" key="1">
    <source>
        <dbReference type="ARBA" id="ARBA00004141"/>
    </source>
</evidence>
<feature type="transmembrane region" description="Helical" evidence="9">
    <location>
        <begin position="224"/>
        <end position="247"/>
    </location>
</feature>
<dbReference type="EMBL" id="JAGGMB010000003">
    <property type="protein sequence ID" value="MBP2077182.1"/>
    <property type="molecule type" value="Genomic_DNA"/>
</dbReference>
<feature type="transmembrane region" description="Helical" evidence="9">
    <location>
        <begin position="268"/>
        <end position="290"/>
    </location>
</feature>
<dbReference type="Pfam" id="PF00939">
    <property type="entry name" value="Na_sulph_symp"/>
    <property type="match status" value="1"/>
</dbReference>
<feature type="transmembrane region" description="Helical" evidence="9">
    <location>
        <begin position="21"/>
        <end position="37"/>
    </location>
</feature>
<feature type="transmembrane region" description="Helical" evidence="9">
    <location>
        <begin position="87"/>
        <end position="107"/>
    </location>
</feature>
<accession>A0A9X0YSB9</accession>
<feature type="transmembrane region" description="Helical" evidence="9">
    <location>
        <begin position="370"/>
        <end position="401"/>
    </location>
</feature>
<dbReference type="RefSeq" id="WP_245347666.1">
    <property type="nucleotide sequence ID" value="NZ_JAGGMB010000003.1"/>
</dbReference>
<sequence length="480" mass="53156">MFFKMKGKHPFNRIKISGRTVSFLLSTIIFLGLLFLLPEDIAWSAKGTISIMVYGLLLWAFESLPLGMTSVFVLVLLLFLQTASVDVVLSGFASPAVFLIIAGMMIAKGVNETPLMNRITYWMLQKWGSSAKGIFIGIFLLMQIQAFFIPATAVRASLMVPVVVSILKSVGAQKGSNFSKLMLVGTAYAGNISGTAILTAAIGNILTIEILQLYVGRTISYLDWFLYTFPIWLILIIVIPYIVWKCFPPEDYSFDILQSNMREQNQELGRLTSSEIKCIVILFITVLLWMTESFHGYHPTVPALMAVFLMAMPGLGFVEWKKLVNINFDLVLLIGATLSLGFALIESGAIELLEVLITSEYILNVFTNPWISIFVVILVSQIYHLGVTNVSTAVVTLLPVLISLSLKTGLDPVVISFASAITMLFGYILIVETMPNVVVHGTGLVSQKDFYLPGILSTIASTIVTLIVVFTWWKWLGFWP</sequence>
<dbReference type="Proteomes" id="UP001138793">
    <property type="component" value="Unassembled WGS sequence"/>
</dbReference>
<evidence type="ECO:0000313" key="11">
    <source>
        <dbReference type="Proteomes" id="UP001138793"/>
    </source>
</evidence>
<protein>
    <recommendedName>
        <fullName evidence="3">Sodium-dependent dicarboxylate transporter SdcS</fullName>
    </recommendedName>
    <alternativeName>
        <fullName evidence="8">Na(+)/dicarboxylate symporter</fullName>
    </alternativeName>
</protein>
<evidence type="ECO:0000256" key="6">
    <source>
        <dbReference type="ARBA" id="ARBA00022989"/>
    </source>
</evidence>
<dbReference type="GO" id="GO:0005886">
    <property type="term" value="C:plasma membrane"/>
    <property type="evidence" value="ECO:0007669"/>
    <property type="project" value="TreeGrafter"/>
</dbReference>
<gene>
    <name evidence="10" type="ORF">J2Z64_001413</name>
</gene>
<evidence type="ECO:0000256" key="8">
    <source>
        <dbReference type="ARBA" id="ARBA00031174"/>
    </source>
</evidence>
<keyword evidence="11" id="KW-1185">Reference proteome</keyword>
<proteinExistence type="inferred from homology"/>
<name>A0A9X0YSB9_9BACI</name>
<feature type="transmembrane region" description="Helical" evidence="9">
    <location>
        <begin position="296"/>
        <end position="318"/>
    </location>
</feature>
<feature type="transmembrane region" description="Helical" evidence="9">
    <location>
        <begin position="413"/>
        <end position="430"/>
    </location>
</feature>
<evidence type="ECO:0000256" key="5">
    <source>
        <dbReference type="ARBA" id="ARBA00022847"/>
    </source>
</evidence>
<dbReference type="PANTHER" id="PTHR10283">
    <property type="entry name" value="SOLUTE CARRIER FAMILY 13 MEMBER"/>
    <property type="match status" value="1"/>
</dbReference>
<reference evidence="10" key="1">
    <citation type="submission" date="2021-03" db="EMBL/GenBank/DDBJ databases">
        <title>Genomic Encyclopedia of Type Strains, Phase IV (KMG-IV): sequencing the most valuable type-strain genomes for metagenomic binning, comparative biology and taxonomic classification.</title>
        <authorList>
            <person name="Goeker M."/>
        </authorList>
    </citation>
    <scope>NUCLEOTIDE SEQUENCE</scope>
    <source>
        <strain evidence="10">DSM 107338</strain>
    </source>
</reference>
<feature type="transmembrane region" description="Helical" evidence="9">
    <location>
        <begin position="57"/>
        <end position="80"/>
    </location>
</feature>
<evidence type="ECO:0000256" key="7">
    <source>
        <dbReference type="ARBA" id="ARBA00023136"/>
    </source>
</evidence>
<evidence type="ECO:0000313" key="10">
    <source>
        <dbReference type="EMBL" id="MBP2077182.1"/>
    </source>
</evidence>
<feature type="transmembrane region" description="Helical" evidence="9">
    <location>
        <begin position="188"/>
        <end position="212"/>
    </location>
</feature>
<comment type="caution">
    <text evidence="10">The sequence shown here is derived from an EMBL/GenBank/DDBJ whole genome shotgun (WGS) entry which is preliminary data.</text>
</comment>
<feature type="transmembrane region" description="Helical" evidence="9">
    <location>
        <begin position="330"/>
        <end position="350"/>
    </location>
</feature>
<dbReference type="InterPro" id="IPR001898">
    <property type="entry name" value="SLC13A/DASS"/>
</dbReference>
<dbReference type="GO" id="GO:0015293">
    <property type="term" value="F:symporter activity"/>
    <property type="evidence" value="ECO:0007669"/>
    <property type="project" value="UniProtKB-KW"/>
</dbReference>
<keyword evidence="5" id="KW-0769">Symport</keyword>
<dbReference type="AlphaFoldDB" id="A0A9X0YSB9"/>
<keyword evidence="6 9" id="KW-1133">Transmembrane helix</keyword>
<comment type="similarity">
    <text evidence="2">Belongs to the SLC13A/DASS transporter (TC 2.A.47) family. NADC subfamily.</text>
</comment>
<dbReference type="GO" id="GO:0008514">
    <property type="term" value="F:organic anion transmembrane transporter activity"/>
    <property type="evidence" value="ECO:0007669"/>
    <property type="project" value="UniProtKB-ARBA"/>
</dbReference>
<evidence type="ECO:0000256" key="4">
    <source>
        <dbReference type="ARBA" id="ARBA00022692"/>
    </source>
</evidence>
<dbReference type="NCBIfam" id="TIGR00785">
    <property type="entry name" value="dass"/>
    <property type="match status" value="1"/>
</dbReference>
<organism evidence="10 11">
    <name type="scientific">Oceanobacillus polygoni</name>
    <dbReference type="NCBI Taxonomy" id="1235259"/>
    <lineage>
        <taxon>Bacteria</taxon>
        <taxon>Bacillati</taxon>
        <taxon>Bacillota</taxon>
        <taxon>Bacilli</taxon>
        <taxon>Bacillales</taxon>
        <taxon>Bacillaceae</taxon>
        <taxon>Oceanobacillus</taxon>
    </lineage>
</organism>